<reference evidence="2" key="1">
    <citation type="submission" date="2015-09" db="EMBL/GenBank/DDBJ databases">
        <title>Draft Genome Sequences of Two Novel Amoeba-resistant Intranuclear Bacteria, Candidatus Berkiella cookevillensis and Candidatus Berkiella aquae.</title>
        <authorList>
            <person name="Mehari Y.T."/>
            <person name="Arivett B.A."/>
            <person name="Farone A.L."/>
            <person name="Gunderson J.H."/>
            <person name="Farone M.B."/>
        </authorList>
    </citation>
    <scope>NUCLEOTIDE SEQUENCE [LARGE SCALE GENOMIC DNA]</scope>
    <source>
        <strain evidence="2">CC99</strain>
    </source>
</reference>
<evidence type="ECO:0000256" key="1">
    <source>
        <dbReference type="SAM" id="Phobius"/>
    </source>
</evidence>
<sequence length="58" mass="6994">MMMIYVLIPISILLLFISYWFFKWAVKKEQYEDLESPAHQILFDDKVHKKALSSFPDE</sequence>
<proteinExistence type="predicted"/>
<evidence type="ECO:0000313" key="2">
    <source>
        <dbReference type="EMBL" id="KRG19507.1"/>
    </source>
</evidence>
<accession>A0A0Q9YTW0</accession>
<dbReference type="EMBL" id="LKHV02000001">
    <property type="protein sequence ID" value="MCS5707504.1"/>
    <property type="molecule type" value="Genomic_DNA"/>
</dbReference>
<dbReference type="PANTHER" id="PTHR41532">
    <property type="entry name" value="FIXS PROTEIN"/>
    <property type="match status" value="1"/>
</dbReference>
<organism evidence="2">
    <name type="scientific">Candidatus Berkiella cookevillensis</name>
    <dbReference type="NCBI Taxonomy" id="437022"/>
    <lineage>
        <taxon>Bacteria</taxon>
        <taxon>Pseudomonadati</taxon>
        <taxon>Pseudomonadota</taxon>
        <taxon>Gammaproteobacteria</taxon>
        <taxon>Candidatus Berkiellales</taxon>
        <taxon>Candidatus Berkiellaceae</taxon>
        <taxon>Candidatus Berkiella</taxon>
    </lineage>
</organism>
<name>A0A0Q9YTW0_9GAMM</name>
<dbReference type="EMBL" id="LKHV01000002">
    <property type="protein sequence ID" value="KRG19507.1"/>
    <property type="molecule type" value="Genomic_DNA"/>
</dbReference>
<dbReference type="NCBIfam" id="TIGR00847">
    <property type="entry name" value="ccoS"/>
    <property type="match status" value="1"/>
</dbReference>
<dbReference type="RefSeq" id="WP_077065336.1">
    <property type="nucleotide sequence ID" value="NZ_LKHV02000001.1"/>
</dbReference>
<keyword evidence="1" id="KW-0812">Transmembrane</keyword>
<keyword evidence="1" id="KW-1133">Transmembrane helix</keyword>
<dbReference type="STRING" id="437022.CC99x_00519"/>
<evidence type="ECO:0000313" key="3">
    <source>
        <dbReference type="EMBL" id="MCS5707504.1"/>
    </source>
</evidence>
<dbReference type="PANTHER" id="PTHR41532:SF1">
    <property type="entry name" value="FIXS PROTEIN"/>
    <property type="match status" value="1"/>
</dbReference>
<reference evidence="3" key="3">
    <citation type="submission" date="2021-06" db="EMBL/GenBank/DDBJ databases">
        <title>Genomic Description and Analysis of Intracellular Bacteria, Candidatus Berkiella cookevillensis and Candidatus Berkiella aquae.</title>
        <authorList>
            <person name="Kidane D.T."/>
            <person name="Mehari Y.T."/>
            <person name="Rice F.C."/>
            <person name="Arivett B.A."/>
            <person name="Farone A.L."/>
            <person name="Berk S.G."/>
            <person name="Farone M.B."/>
        </authorList>
    </citation>
    <scope>NUCLEOTIDE SEQUENCE</scope>
    <source>
        <strain evidence="3">CC99</strain>
    </source>
</reference>
<dbReference type="Pfam" id="PF03597">
    <property type="entry name" value="FixS"/>
    <property type="match status" value="1"/>
</dbReference>
<comment type="caution">
    <text evidence="2">The sequence shown here is derived from an EMBL/GenBank/DDBJ whole genome shotgun (WGS) entry which is preliminary data.</text>
</comment>
<dbReference type="OrthoDB" id="9802763at2"/>
<feature type="transmembrane region" description="Helical" evidence="1">
    <location>
        <begin position="6"/>
        <end position="22"/>
    </location>
</feature>
<dbReference type="InterPro" id="IPR004714">
    <property type="entry name" value="Cyt_oxidase_maturation_cbb3"/>
</dbReference>
<keyword evidence="4" id="KW-1185">Reference proteome</keyword>
<gene>
    <name evidence="3" type="primary">ccoS</name>
    <name evidence="3" type="ORF">CC99x_001155</name>
    <name evidence="2" type="ORF">CC99x_00519</name>
</gene>
<dbReference type="Proteomes" id="UP000051494">
    <property type="component" value="Unassembled WGS sequence"/>
</dbReference>
<reference evidence="3" key="2">
    <citation type="journal article" date="2016" name="Genome Announc.">
        <title>Draft Genome Sequences of Two Novel Amoeba-Resistant Intranuclear Bacteria, 'Candidatus Berkiella cookevillensis' and 'Candidatus Berkiella aquae'.</title>
        <authorList>
            <person name="Mehari Y.T."/>
            <person name="Arivett B.A."/>
            <person name="Farone A.L."/>
            <person name="Gunderson J.H."/>
            <person name="Farone M.B."/>
        </authorList>
    </citation>
    <scope>NUCLEOTIDE SEQUENCE</scope>
    <source>
        <strain evidence="3">CC99</strain>
    </source>
</reference>
<dbReference type="AlphaFoldDB" id="A0A0Q9YTW0"/>
<keyword evidence="1" id="KW-0472">Membrane</keyword>
<evidence type="ECO:0000313" key="4">
    <source>
        <dbReference type="Proteomes" id="UP000051494"/>
    </source>
</evidence>
<protein>
    <submittedName>
        <fullName evidence="3">Cbb3-type cytochrome oxidase assembly protein CcoS</fullName>
    </submittedName>
    <submittedName>
        <fullName evidence="2">Cytochrome oxidase maturation protein cbb3-type</fullName>
    </submittedName>
</protein>